<protein>
    <submittedName>
        <fullName evidence="2">Uncharacterized protein</fullName>
    </submittedName>
</protein>
<proteinExistence type="predicted"/>
<accession>A0A1V9ZRY7</accession>
<keyword evidence="1" id="KW-0812">Transmembrane</keyword>
<evidence type="ECO:0000256" key="1">
    <source>
        <dbReference type="SAM" id="Phobius"/>
    </source>
</evidence>
<reference evidence="2 3" key="1">
    <citation type="journal article" date="2014" name="Genome Biol. Evol.">
        <title>The secreted proteins of Achlya hypogyna and Thraustotheca clavata identify the ancestral oomycete secretome and reveal gene acquisitions by horizontal gene transfer.</title>
        <authorList>
            <person name="Misner I."/>
            <person name="Blouin N."/>
            <person name="Leonard G."/>
            <person name="Richards T.A."/>
            <person name="Lane C.E."/>
        </authorList>
    </citation>
    <scope>NUCLEOTIDE SEQUENCE [LARGE SCALE GENOMIC DNA]</scope>
    <source>
        <strain evidence="2 3">ATCC 48635</strain>
    </source>
</reference>
<dbReference type="Proteomes" id="UP000243579">
    <property type="component" value="Unassembled WGS sequence"/>
</dbReference>
<feature type="transmembrane region" description="Helical" evidence="1">
    <location>
        <begin position="455"/>
        <end position="473"/>
    </location>
</feature>
<dbReference type="PANTHER" id="PTHR39200:SF1">
    <property type="entry name" value="AUTO-TRANSPORTER ADHESIN HEAD GIN DOMAIN-CONTAINING PROTEIN-RELATED"/>
    <property type="match status" value="1"/>
</dbReference>
<sequence length="483" mass="51175">MGVVYEVTNYCDEAAVPVLLAYMAGGHLQDMLDTGCFAAAEFEQCAPTTFRSRYLAESQADIDRYLANHAAAMRDDFQKHLPTGVRCERALFTQIWFCLLATMSHTIHFPRSKPQQTLLVESRHGDNVIGGVLAHIPGRVFISFEPANETLATVRTYGSVHGGRGRHLKVDTLPMSKGLKALTLAPYGSWPSAATSLVHVVLHQPHSLRYLSTTADTAFFPSTYDSVLPEDAASRASHLQLIARGTGNLLVHQVSSLDMASLIVENYGAGTVQVHVGGHLDLATSLELQAVGSGPIAIATPSLHTGLLRASASQGSVFVEAHDLSSPFVRSTMSGNGTINYNPTHGICSTHDASMLGNGTIHASALECNRTTVFAPGPGTVIADSGVAVQTTHAGPDSDPLEVTHIGAPRAVVASSPKWQLVPLPPFAPLEVGGAAPLQALAATAPIAMTSAVEAVLLLALAIAVPMAVWTYYKRRAYTPLQP</sequence>
<keyword evidence="1" id="KW-1133">Transmembrane helix</keyword>
<comment type="caution">
    <text evidence="2">The sequence shown here is derived from an EMBL/GenBank/DDBJ whole genome shotgun (WGS) entry which is preliminary data.</text>
</comment>
<dbReference type="Gene3D" id="2.160.20.120">
    <property type="match status" value="1"/>
</dbReference>
<dbReference type="OrthoDB" id="76210at2759"/>
<evidence type="ECO:0000313" key="3">
    <source>
        <dbReference type="Proteomes" id="UP000243579"/>
    </source>
</evidence>
<keyword evidence="3" id="KW-1185">Reference proteome</keyword>
<dbReference type="EMBL" id="JNBR01000024">
    <property type="protein sequence ID" value="OQS00788.1"/>
    <property type="molecule type" value="Genomic_DNA"/>
</dbReference>
<name>A0A1V9ZRY7_ACHHY</name>
<evidence type="ECO:0000313" key="2">
    <source>
        <dbReference type="EMBL" id="OQS00788.1"/>
    </source>
</evidence>
<dbReference type="InterPro" id="IPR025563">
    <property type="entry name" value="DUF4286"/>
</dbReference>
<dbReference type="Pfam" id="PF14114">
    <property type="entry name" value="DUF4286"/>
    <property type="match status" value="1"/>
</dbReference>
<organism evidence="2 3">
    <name type="scientific">Achlya hypogyna</name>
    <name type="common">Oomycete</name>
    <name type="synonym">Protoachlya hypogyna</name>
    <dbReference type="NCBI Taxonomy" id="1202772"/>
    <lineage>
        <taxon>Eukaryota</taxon>
        <taxon>Sar</taxon>
        <taxon>Stramenopiles</taxon>
        <taxon>Oomycota</taxon>
        <taxon>Saprolegniomycetes</taxon>
        <taxon>Saprolegniales</taxon>
        <taxon>Achlyaceae</taxon>
        <taxon>Achlya</taxon>
    </lineage>
</organism>
<keyword evidence="1" id="KW-0472">Membrane</keyword>
<dbReference type="PANTHER" id="PTHR39200">
    <property type="entry name" value="HYPOTHETICAL EXPORTED PROTEIN"/>
    <property type="match status" value="1"/>
</dbReference>
<gene>
    <name evidence="2" type="ORF">ACHHYP_02715</name>
</gene>
<dbReference type="AlphaFoldDB" id="A0A1V9ZRY7"/>